<keyword evidence="3" id="KW-1185">Reference proteome</keyword>
<dbReference type="Pfam" id="PF14897">
    <property type="entry name" value="EpsG"/>
    <property type="match status" value="1"/>
</dbReference>
<keyword evidence="1" id="KW-1133">Transmembrane helix</keyword>
<sequence length="353" mass="40969">MVVCLILVLISYLLLFMARQVENKNKGLALTTIGIVIVAFCLISGFRSNIGDTETYMQSYTVLANNQSMEFSQDVGFNTMSLFLTYLSPDPQLLILFTAIIIAVCNLVTLARYRKYSYYELQVYLYVTSGYFLTTMNGIRQALSAAILFSFTHLITKGKFLLYLIVVLVVSTFHQSALVMIPVYFLARLKPWSKRLMLISLAVFGFVIAFDMMLPFVFDVLQNTQYGYYEEYFMENNWGGSSLIRTVINYVPVGLAFMLRREIKEKWSESDIFVNMSLFNALVMTVSLKNWIFARFSYYFQPYNFVLLPLIVSVLPREKERRVLYYLLLVCYLIFMLVEQTGLVYESNYLNLF</sequence>
<organism evidence="2 3">
    <name type="scientific">Turicibacter faecis</name>
    <dbReference type="NCBI Taxonomy" id="2963365"/>
    <lineage>
        <taxon>Bacteria</taxon>
        <taxon>Bacillati</taxon>
        <taxon>Bacillota</taxon>
        <taxon>Erysipelotrichia</taxon>
        <taxon>Erysipelotrichales</taxon>
        <taxon>Turicibacteraceae</taxon>
        <taxon>Turicibacter</taxon>
    </lineage>
</organism>
<reference evidence="2" key="1">
    <citation type="journal article" date="2024" name="Int. J. Syst. Evol. Microbiol.">
        <title>Turicibacter faecis sp. nov., isolated from faeces of heart failure mouse model.</title>
        <authorList>
            <person name="Imamura Y."/>
            <person name="Motooka D."/>
            <person name="Nakajima Y."/>
            <person name="Ito S."/>
            <person name="Kitakaze M."/>
            <person name="Iida T."/>
            <person name="Nakamura S."/>
        </authorList>
    </citation>
    <scope>NUCLEOTIDE SEQUENCE</scope>
    <source>
        <strain evidence="2">TC023</strain>
    </source>
</reference>
<feature type="transmembrane region" description="Helical" evidence="1">
    <location>
        <begin position="93"/>
        <end position="111"/>
    </location>
</feature>
<evidence type="ECO:0000313" key="2">
    <source>
        <dbReference type="EMBL" id="BEH91625.1"/>
    </source>
</evidence>
<name>A0ABM8IK41_9FIRM</name>
<keyword evidence="1 2" id="KW-0812">Transmembrane</keyword>
<feature type="transmembrane region" description="Helical" evidence="1">
    <location>
        <begin position="123"/>
        <end position="149"/>
    </location>
</feature>
<feature type="transmembrane region" description="Helical" evidence="1">
    <location>
        <begin position="198"/>
        <end position="218"/>
    </location>
</feature>
<protein>
    <submittedName>
        <fullName evidence="2">Transmembrane protein EpsG</fullName>
    </submittedName>
</protein>
<feature type="transmembrane region" description="Helical" evidence="1">
    <location>
        <begin position="323"/>
        <end position="345"/>
    </location>
</feature>
<dbReference type="Proteomes" id="UP001432099">
    <property type="component" value="Chromosome"/>
</dbReference>
<gene>
    <name evidence="2" type="primary">epsG</name>
    <name evidence="2" type="ORF">T23_17270</name>
</gene>
<keyword evidence="1" id="KW-0472">Membrane</keyword>
<dbReference type="InterPro" id="IPR049458">
    <property type="entry name" value="EpsG-like"/>
</dbReference>
<evidence type="ECO:0000256" key="1">
    <source>
        <dbReference type="SAM" id="Phobius"/>
    </source>
</evidence>
<feature type="transmembrane region" description="Helical" evidence="1">
    <location>
        <begin position="238"/>
        <end position="260"/>
    </location>
</feature>
<proteinExistence type="predicted"/>
<dbReference type="RefSeq" id="WP_338617479.1">
    <property type="nucleotide sequence ID" value="NZ_AP028127.1"/>
</dbReference>
<feature type="transmembrane region" description="Helical" evidence="1">
    <location>
        <begin position="28"/>
        <end position="50"/>
    </location>
</feature>
<dbReference type="EMBL" id="AP028127">
    <property type="protein sequence ID" value="BEH91625.1"/>
    <property type="molecule type" value="Genomic_DNA"/>
</dbReference>
<feature type="transmembrane region" description="Helical" evidence="1">
    <location>
        <begin position="161"/>
        <end position="186"/>
    </location>
</feature>
<evidence type="ECO:0000313" key="3">
    <source>
        <dbReference type="Proteomes" id="UP001432099"/>
    </source>
</evidence>
<feature type="transmembrane region" description="Helical" evidence="1">
    <location>
        <begin position="272"/>
        <end position="292"/>
    </location>
</feature>
<accession>A0ABM8IK41</accession>
<feature type="transmembrane region" description="Helical" evidence="1">
    <location>
        <begin position="298"/>
        <end position="316"/>
    </location>
</feature>